<sequence>MASKGPEDNEEIPSKTSSDKSGDPAPEQRPERSDYKGDSELWRREAQFTSHRDVCKARASGSRAALAEVVPMKEERTTAPSDGKARVNRVSCDSARKVSSQSLRCAVLFIVKIPQSIREPAALPVQAVCSKVCSTMKEKNFIQKEANVSSAPAL</sequence>
<proteinExistence type="predicted"/>
<gene>
    <name evidence="2" type="ORF">U0070_008248</name>
</gene>
<dbReference type="EMBL" id="JBBHLL010000205">
    <property type="protein sequence ID" value="KAK7810061.1"/>
    <property type="molecule type" value="Genomic_DNA"/>
</dbReference>
<dbReference type="Proteomes" id="UP001488838">
    <property type="component" value="Unassembled WGS sequence"/>
</dbReference>
<feature type="compositionally biased region" description="Basic and acidic residues" evidence="1">
    <location>
        <begin position="17"/>
        <end position="42"/>
    </location>
</feature>
<feature type="region of interest" description="Disordered" evidence="1">
    <location>
        <begin position="1"/>
        <end position="42"/>
    </location>
</feature>
<name>A0AAW0I6K9_MYOGA</name>
<evidence type="ECO:0000313" key="3">
    <source>
        <dbReference type="Proteomes" id="UP001488838"/>
    </source>
</evidence>
<organism evidence="2 3">
    <name type="scientific">Myodes glareolus</name>
    <name type="common">Bank vole</name>
    <name type="synonym">Clethrionomys glareolus</name>
    <dbReference type="NCBI Taxonomy" id="447135"/>
    <lineage>
        <taxon>Eukaryota</taxon>
        <taxon>Metazoa</taxon>
        <taxon>Chordata</taxon>
        <taxon>Craniata</taxon>
        <taxon>Vertebrata</taxon>
        <taxon>Euteleostomi</taxon>
        <taxon>Mammalia</taxon>
        <taxon>Eutheria</taxon>
        <taxon>Euarchontoglires</taxon>
        <taxon>Glires</taxon>
        <taxon>Rodentia</taxon>
        <taxon>Myomorpha</taxon>
        <taxon>Muroidea</taxon>
        <taxon>Cricetidae</taxon>
        <taxon>Arvicolinae</taxon>
        <taxon>Myodes</taxon>
    </lineage>
</organism>
<accession>A0AAW0I6K9</accession>
<comment type="caution">
    <text evidence="2">The sequence shown here is derived from an EMBL/GenBank/DDBJ whole genome shotgun (WGS) entry which is preliminary data.</text>
</comment>
<protein>
    <submittedName>
        <fullName evidence="2">Uncharacterized protein</fullName>
    </submittedName>
</protein>
<reference evidence="2 3" key="1">
    <citation type="journal article" date="2023" name="bioRxiv">
        <title>Conserved and derived expression patterns and positive selection on dental genes reveal complex evolutionary context of ever-growing rodent molars.</title>
        <authorList>
            <person name="Calamari Z.T."/>
            <person name="Song A."/>
            <person name="Cohen E."/>
            <person name="Akter M."/>
            <person name="Roy R.D."/>
            <person name="Hallikas O."/>
            <person name="Christensen M.M."/>
            <person name="Li P."/>
            <person name="Marangoni P."/>
            <person name="Jernvall J."/>
            <person name="Klein O.D."/>
        </authorList>
    </citation>
    <scope>NUCLEOTIDE SEQUENCE [LARGE SCALE GENOMIC DNA]</scope>
    <source>
        <strain evidence="2">V071</strain>
    </source>
</reference>
<dbReference type="AlphaFoldDB" id="A0AAW0I6K9"/>
<evidence type="ECO:0000256" key="1">
    <source>
        <dbReference type="SAM" id="MobiDB-lite"/>
    </source>
</evidence>
<evidence type="ECO:0000313" key="2">
    <source>
        <dbReference type="EMBL" id="KAK7810061.1"/>
    </source>
</evidence>
<keyword evidence="3" id="KW-1185">Reference proteome</keyword>